<dbReference type="InterPro" id="IPR013320">
    <property type="entry name" value="ConA-like_dom_sf"/>
</dbReference>
<proteinExistence type="predicted"/>
<dbReference type="Gene3D" id="2.60.120.260">
    <property type="entry name" value="Galactose-binding domain-like"/>
    <property type="match status" value="1"/>
</dbReference>
<comment type="caution">
    <text evidence="1">The sequence shown here is derived from an EMBL/GenBank/DDBJ whole genome shotgun (WGS) entry which is preliminary data.</text>
</comment>
<sequence>MCEKMKRFWLSISVIIVILMFVSCGTVTAFVPPDISLSVLDSDMFDNGVINPPSSKVPSSVAVPFEALETEQLLKNLVIPACNYRDITLRLADPGVEIPEVVNTNPPNYKIDDERQFWVSNVDTGKYYSIIAKLVYKTEHAYIWLEKGAKTQLVSLKKAADLWDKKYYPTDREFFGSEWSPGVDNDARINWLISDKMGEHAAGYYSSMDEYSKLVNKYSNEMEMFYLSSENNPAAVPYFNGVLAHEFAHMIQWYHHSNQANWIDEGLAELAVQINGLDPGLKRIRFAYNPDIQLNSWPELDSATAYYGAAYMFMSYYLDRFGKIATQALISSTSYSTAAIDEALKDKNITFNQVFADWTIANYINNSNIGNGEYAYRTIQPTRFKACQKIQPSDYPIDITDSVAQYGTDYIEISGHTDLEVKFTGDSTVGLTAVTAHSGKYMWWGGSNNASDATLTRTFDLSGAEKATLTFWTSHDIEEGYDYVFVEASVDGKHWTTLQGTNTVIDNPNGANYGFGYTGTNNGWVQEKINLSQYAGNKVQIRFEYITDAGLTKSGFFLDDIAIPEIGYMSNVEKNNGGWTARGFVRNANILPQYWSIQLITVGLTTTVEKLPVTQNATGNWTVHFKKDDTRYTVLVISGLTPITLERPSYKLVVNIKK</sequence>
<dbReference type="EMBL" id="PFBV01000005">
    <property type="protein sequence ID" value="PIT88077.1"/>
    <property type="molecule type" value="Genomic_DNA"/>
</dbReference>
<dbReference type="NCBIfam" id="NF038128">
    <property type="entry name" value="choice_anch_J"/>
    <property type="match status" value="1"/>
</dbReference>
<dbReference type="Pfam" id="PF20773">
    <property type="entry name" value="InhA-like_MAM"/>
    <property type="match status" value="1"/>
</dbReference>
<dbReference type="Proteomes" id="UP000231426">
    <property type="component" value="Unassembled WGS sequence"/>
</dbReference>
<reference evidence="2" key="1">
    <citation type="submission" date="2017-09" db="EMBL/GenBank/DDBJ databases">
        <title>Depth-based differentiation of microbial function through sediment-hosted aquifers and enrichment of novel symbionts in the deep terrestrial subsurface.</title>
        <authorList>
            <person name="Probst A.J."/>
            <person name="Ladd B."/>
            <person name="Jarett J.K."/>
            <person name="Geller-Mcgrath D.E."/>
            <person name="Sieber C.M.K."/>
            <person name="Emerson J.B."/>
            <person name="Anantharaman K."/>
            <person name="Thomas B.C."/>
            <person name="Malmstrom R."/>
            <person name="Stieglmeier M."/>
            <person name="Klingl A."/>
            <person name="Woyke T."/>
            <person name="Ryan C.M."/>
            <person name="Banfield J.F."/>
        </authorList>
    </citation>
    <scope>NUCLEOTIDE SEQUENCE [LARGE SCALE GENOMIC DNA]</scope>
</reference>
<gene>
    <name evidence="1" type="ORF">COU29_03625</name>
</gene>
<dbReference type="AlphaFoldDB" id="A0A2M6W5J5"/>
<protein>
    <submittedName>
        <fullName evidence="1">Uncharacterized protein</fullName>
    </submittedName>
</protein>
<dbReference type="PROSITE" id="PS51257">
    <property type="entry name" value="PROKAR_LIPOPROTEIN"/>
    <property type="match status" value="1"/>
</dbReference>
<dbReference type="SUPFAM" id="SSF49899">
    <property type="entry name" value="Concanavalin A-like lectins/glucanases"/>
    <property type="match status" value="1"/>
</dbReference>
<name>A0A2M6W5J5_9BACT</name>
<accession>A0A2M6W5J5</accession>
<organism evidence="1 2">
    <name type="scientific">Candidatus Magasanikbacteria bacterium CG10_big_fil_rev_8_21_14_0_10_36_32</name>
    <dbReference type="NCBI Taxonomy" id="1974646"/>
    <lineage>
        <taxon>Bacteria</taxon>
        <taxon>Candidatus Magasanikiibacteriota</taxon>
    </lineage>
</organism>
<evidence type="ECO:0000313" key="1">
    <source>
        <dbReference type="EMBL" id="PIT88077.1"/>
    </source>
</evidence>
<evidence type="ECO:0000313" key="2">
    <source>
        <dbReference type="Proteomes" id="UP000231426"/>
    </source>
</evidence>